<comment type="caution">
    <text evidence="2">The sequence shown here is derived from an EMBL/GenBank/DDBJ whole genome shotgun (WGS) entry which is preliminary data.</text>
</comment>
<dbReference type="EMBL" id="PUHQ01000195">
    <property type="protein sequence ID" value="KAG0653529.1"/>
    <property type="molecule type" value="Genomic_DNA"/>
</dbReference>
<feature type="region of interest" description="Disordered" evidence="1">
    <location>
        <begin position="1"/>
        <end position="27"/>
    </location>
</feature>
<evidence type="ECO:0000256" key="1">
    <source>
        <dbReference type="SAM" id="MobiDB-lite"/>
    </source>
</evidence>
<organism evidence="2 4">
    <name type="scientific">Rhodotorula mucilaginosa</name>
    <name type="common">Yeast</name>
    <name type="synonym">Rhodotorula rubra</name>
    <dbReference type="NCBI Taxonomy" id="5537"/>
    <lineage>
        <taxon>Eukaryota</taxon>
        <taxon>Fungi</taxon>
        <taxon>Dikarya</taxon>
        <taxon>Basidiomycota</taxon>
        <taxon>Pucciniomycotina</taxon>
        <taxon>Microbotryomycetes</taxon>
        <taxon>Sporidiobolales</taxon>
        <taxon>Sporidiobolaceae</taxon>
        <taxon>Rhodotorula</taxon>
    </lineage>
</organism>
<sequence length="54" mass="5885">MAPITFAAAPQDATVQQTAPVNEERNPQVGNYLACTISRKETAAELVDEERNPQ</sequence>
<dbReference type="EMBL" id="PUHQ01000244">
    <property type="protein sequence ID" value="KAG0653287.1"/>
    <property type="molecule type" value="Genomic_DNA"/>
</dbReference>
<evidence type="ECO:0000313" key="2">
    <source>
        <dbReference type="EMBL" id="KAG0653287.1"/>
    </source>
</evidence>
<protein>
    <submittedName>
        <fullName evidence="2">Uncharacterized protein</fullName>
    </submittedName>
</protein>
<proteinExistence type="predicted"/>
<name>A0A9P7B1E4_RHOMI</name>
<reference evidence="2 4" key="1">
    <citation type="submission" date="2020-11" db="EMBL/GenBank/DDBJ databases">
        <title>Kefir isolates.</title>
        <authorList>
            <person name="Marcisauskas S."/>
            <person name="Kim Y."/>
            <person name="Blasche S."/>
        </authorList>
    </citation>
    <scope>NUCLEOTIDE SEQUENCE [LARGE SCALE GENOMIC DNA]</scope>
    <source>
        <strain evidence="2 4">KR</strain>
    </source>
</reference>
<accession>A0A9P7B1E4</accession>
<evidence type="ECO:0000313" key="4">
    <source>
        <dbReference type="Proteomes" id="UP000777482"/>
    </source>
</evidence>
<gene>
    <name evidence="3" type="ORF">C6P46_002496</name>
    <name evidence="2" type="ORF">C6P46_003143</name>
</gene>
<evidence type="ECO:0000313" key="3">
    <source>
        <dbReference type="EMBL" id="KAG0653529.1"/>
    </source>
</evidence>
<dbReference type="Proteomes" id="UP000777482">
    <property type="component" value="Unassembled WGS sequence"/>
</dbReference>
<dbReference type="OrthoDB" id="2531206at2759"/>
<feature type="non-terminal residue" evidence="2">
    <location>
        <position position="54"/>
    </location>
</feature>
<dbReference type="AlphaFoldDB" id="A0A9P7B1E4"/>
<keyword evidence="4" id="KW-1185">Reference proteome</keyword>